<keyword evidence="6" id="KW-1133">Transmembrane helix</keyword>
<evidence type="ECO:0000256" key="5">
    <source>
        <dbReference type="SAM" id="MobiDB-lite"/>
    </source>
</evidence>
<sequence length="467" mass="50849">MKEIAFRWIDKYLVNVTLKENFLILFFTPVLAIIIVSLTLINASDSQQKQLLEQNMGTVANLIAQSNLTENDVDRILTGSNIQVGGYGVDTVSVPNTSYSLAIKEQPSLISSLAFSHISIIFASCLFIIMCLYYIMTFMGGALYNIYNAVQRLADGDLVSRIAYAPARNDFNLIAQTIDRVSDREQQLVKATQEAIALIQQISSELRQRSTENEQLTNEQQDRIDSLASATEQMAGSIREVASHAQDTSSQTSQATETTTKGLAQVNQTLKSINQLGTEINSAAEAVAELDSNAAKIDDVVTTINAISEQTNLLALNAAIEAARAGEQGRGFAVVADEVRTLAGRTQTATVEIKTMIEALQTNSQGLMKVMQLTVNNAESSEKMMGSVSKDISHISEQNQYIADRSIEIAAAAEEQGAVADNIASDVEQVREQSQRVADMVTQSTSEIQRLNHQADVLEGLMKGLKV</sequence>
<dbReference type="PANTHER" id="PTHR32089">
    <property type="entry name" value="METHYL-ACCEPTING CHEMOTAXIS PROTEIN MCPB"/>
    <property type="match status" value="1"/>
</dbReference>
<evidence type="ECO:0000256" key="6">
    <source>
        <dbReference type="SAM" id="Phobius"/>
    </source>
</evidence>
<proteinExistence type="inferred from homology"/>
<dbReference type="SMART" id="SM00283">
    <property type="entry name" value="MA"/>
    <property type="match status" value="1"/>
</dbReference>
<dbReference type="GO" id="GO:0007165">
    <property type="term" value="P:signal transduction"/>
    <property type="evidence" value="ECO:0007669"/>
    <property type="project" value="UniProtKB-KW"/>
</dbReference>
<name>A0A2T3JBV0_9GAMM</name>
<accession>A0A2T3JBV0</accession>
<dbReference type="PROSITE" id="PS50111">
    <property type="entry name" value="CHEMOTAXIS_TRANSDUC_2"/>
    <property type="match status" value="1"/>
</dbReference>
<feature type="compositionally biased region" description="Low complexity" evidence="5">
    <location>
        <begin position="243"/>
        <end position="260"/>
    </location>
</feature>
<dbReference type="OrthoDB" id="6757190at2"/>
<feature type="domain" description="Methyl-accepting transducer" evidence="7">
    <location>
        <begin position="195"/>
        <end position="431"/>
    </location>
</feature>
<dbReference type="RefSeq" id="WP_107244128.1">
    <property type="nucleotide sequence ID" value="NZ_PYMJ01000022.1"/>
</dbReference>
<comment type="similarity">
    <text evidence="3">Belongs to the methyl-accepting chemotaxis (MCP) protein family.</text>
</comment>
<protein>
    <submittedName>
        <fullName evidence="8">Methyl-accepting chemotaxis protein</fullName>
    </submittedName>
</protein>
<evidence type="ECO:0000256" key="3">
    <source>
        <dbReference type="ARBA" id="ARBA00029447"/>
    </source>
</evidence>
<evidence type="ECO:0000313" key="8">
    <source>
        <dbReference type="EMBL" id="PSU46348.1"/>
    </source>
</evidence>
<dbReference type="GO" id="GO:0006935">
    <property type="term" value="P:chemotaxis"/>
    <property type="evidence" value="ECO:0007669"/>
    <property type="project" value="UniProtKB-ARBA"/>
</dbReference>
<feature type="transmembrane region" description="Helical" evidence="6">
    <location>
        <begin position="113"/>
        <end position="136"/>
    </location>
</feature>
<evidence type="ECO:0000256" key="4">
    <source>
        <dbReference type="PROSITE-ProRule" id="PRU00284"/>
    </source>
</evidence>
<gene>
    <name evidence="8" type="ORF">C9J12_18890</name>
</gene>
<evidence type="ECO:0000256" key="1">
    <source>
        <dbReference type="ARBA" id="ARBA00004370"/>
    </source>
</evidence>
<reference evidence="8 9" key="1">
    <citation type="submission" date="2018-01" db="EMBL/GenBank/DDBJ databases">
        <title>Whole genome sequencing of Histamine producing bacteria.</title>
        <authorList>
            <person name="Butler K."/>
        </authorList>
    </citation>
    <scope>NUCLEOTIDE SEQUENCE [LARGE SCALE GENOMIC DNA]</scope>
    <source>
        <strain evidence="8 9">JCM 12947</strain>
    </source>
</reference>
<evidence type="ECO:0000259" key="7">
    <source>
        <dbReference type="PROSITE" id="PS50111"/>
    </source>
</evidence>
<dbReference type="Proteomes" id="UP000240987">
    <property type="component" value="Unassembled WGS sequence"/>
</dbReference>
<feature type="region of interest" description="Disordered" evidence="5">
    <location>
        <begin position="240"/>
        <end position="260"/>
    </location>
</feature>
<dbReference type="SUPFAM" id="SSF58104">
    <property type="entry name" value="Methyl-accepting chemotaxis protein (MCP) signaling domain"/>
    <property type="match status" value="1"/>
</dbReference>
<comment type="subcellular location">
    <subcellularLocation>
        <location evidence="1">Membrane</location>
    </subcellularLocation>
</comment>
<dbReference type="AlphaFoldDB" id="A0A2T3JBV0"/>
<dbReference type="CDD" id="cd11386">
    <property type="entry name" value="MCP_signal"/>
    <property type="match status" value="1"/>
</dbReference>
<comment type="caution">
    <text evidence="8">The sequence shown here is derived from an EMBL/GenBank/DDBJ whole genome shotgun (WGS) entry which is preliminary data.</text>
</comment>
<dbReference type="InterPro" id="IPR004089">
    <property type="entry name" value="MCPsignal_dom"/>
</dbReference>
<dbReference type="FunFam" id="1.10.287.950:FF:000001">
    <property type="entry name" value="Methyl-accepting chemotaxis sensory transducer"/>
    <property type="match status" value="1"/>
</dbReference>
<keyword evidence="6" id="KW-0472">Membrane</keyword>
<dbReference type="Pfam" id="PF00015">
    <property type="entry name" value="MCPsignal"/>
    <property type="match status" value="1"/>
</dbReference>
<organism evidence="8 9">
    <name type="scientific">Photobacterium frigidiphilum</name>
    <dbReference type="NCBI Taxonomy" id="264736"/>
    <lineage>
        <taxon>Bacteria</taxon>
        <taxon>Pseudomonadati</taxon>
        <taxon>Pseudomonadota</taxon>
        <taxon>Gammaproteobacteria</taxon>
        <taxon>Vibrionales</taxon>
        <taxon>Vibrionaceae</taxon>
        <taxon>Photobacterium</taxon>
    </lineage>
</organism>
<dbReference type="GO" id="GO:0016020">
    <property type="term" value="C:membrane"/>
    <property type="evidence" value="ECO:0007669"/>
    <property type="project" value="UniProtKB-SubCell"/>
</dbReference>
<keyword evidence="9" id="KW-1185">Reference proteome</keyword>
<dbReference type="Gene3D" id="1.10.287.950">
    <property type="entry name" value="Methyl-accepting chemotaxis protein"/>
    <property type="match status" value="1"/>
</dbReference>
<keyword evidence="2 4" id="KW-0807">Transducer</keyword>
<evidence type="ECO:0000313" key="9">
    <source>
        <dbReference type="Proteomes" id="UP000240987"/>
    </source>
</evidence>
<keyword evidence="6" id="KW-0812">Transmembrane</keyword>
<dbReference type="PANTHER" id="PTHR32089:SF65">
    <property type="entry name" value="CHEMOTAXIS SIGNAL TRANSDUCTION SYSTEM METHYL ACCEPTING SENSORY TRANSDUCER"/>
    <property type="match status" value="1"/>
</dbReference>
<feature type="transmembrane region" description="Helical" evidence="6">
    <location>
        <begin position="22"/>
        <end position="41"/>
    </location>
</feature>
<evidence type="ECO:0000256" key="2">
    <source>
        <dbReference type="ARBA" id="ARBA00023224"/>
    </source>
</evidence>
<dbReference type="EMBL" id="PYMJ01000022">
    <property type="protein sequence ID" value="PSU46348.1"/>
    <property type="molecule type" value="Genomic_DNA"/>
</dbReference>